<evidence type="ECO:0000259" key="4">
    <source>
        <dbReference type="PROSITE" id="PS01180"/>
    </source>
</evidence>
<evidence type="ECO:0000256" key="3">
    <source>
        <dbReference type="SAM" id="MobiDB-lite"/>
    </source>
</evidence>
<dbReference type="Gene3D" id="2.60.120.290">
    <property type="entry name" value="Spermadhesin, CUB domain"/>
    <property type="match status" value="1"/>
</dbReference>
<dbReference type="GO" id="GO:0009986">
    <property type="term" value="C:cell surface"/>
    <property type="evidence" value="ECO:0007669"/>
    <property type="project" value="TreeGrafter"/>
</dbReference>
<feature type="domain" description="CUB" evidence="4">
    <location>
        <begin position="105"/>
        <end position="215"/>
    </location>
</feature>
<dbReference type="Pfam" id="PF07699">
    <property type="entry name" value="Ephrin_rec_like"/>
    <property type="match status" value="1"/>
</dbReference>
<evidence type="ECO:0000256" key="2">
    <source>
        <dbReference type="PROSITE-ProRule" id="PRU00059"/>
    </source>
</evidence>
<dbReference type="InterPro" id="IPR052071">
    <property type="entry name" value="SCUB_EGF-like_domain"/>
</dbReference>
<dbReference type="InterPro" id="IPR035914">
    <property type="entry name" value="Sperma_CUB_dom_sf"/>
</dbReference>
<evidence type="ECO:0000313" key="5">
    <source>
        <dbReference type="EMBL" id="TRY73206.1"/>
    </source>
</evidence>
<dbReference type="STRING" id="6832.A0A553P693"/>
<dbReference type="Pfam" id="PF00431">
    <property type="entry name" value="CUB"/>
    <property type="match status" value="1"/>
</dbReference>
<dbReference type="PANTHER" id="PTHR24046:SF7">
    <property type="entry name" value="CUB DOMAIN-CONTAINING PROTEIN"/>
    <property type="match status" value="1"/>
</dbReference>
<feature type="region of interest" description="Disordered" evidence="3">
    <location>
        <begin position="264"/>
        <end position="303"/>
    </location>
</feature>
<dbReference type="AlphaFoldDB" id="A0A553P693"/>
<name>A0A553P693_TIGCA</name>
<evidence type="ECO:0000256" key="1">
    <source>
        <dbReference type="ARBA" id="ARBA00023157"/>
    </source>
</evidence>
<accession>A0A553P693</accession>
<comment type="caution">
    <text evidence="2">Lacks conserved residue(s) required for the propagation of feature annotation.</text>
</comment>
<dbReference type="GO" id="GO:0005615">
    <property type="term" value="C:extracellular space"/>
    <property type="evidence" value="ECO:0007669"/>
    <property type="project" value="TreeGrafter"/>
</dbReference>
<reference evidence="5 6" key="1">
    <citation type="journal article" date="2018" name="Nat. Ecol. Evol.">
        <title>Genomic signatures of mitonuclear coevolution across populations of Tigriopus californicus.</title>
        <authorList>
            <person name="Barreto F.S."/>
            <person name="Watson E.T."/>
            <person name="Lima T.G."/>
            <person name="Willett C.S."/>
            <person name="Edmands S."/>
            <person name="Li W."/>
            <person name="Burton R.S."/>
        </authorList>
    </citation>
    <scope>NUCLEOTIDE SEQUENCE [LARGE SCALE GENOMIC DNA]</scope>
    <source>
        <strain evidence="5 6">San Diego</strain>
    </source>
</reference>
<feature type="compositionally biased region" description="Polar residues" evidence="3">
    <location>
        <begin position="283"/>
        <end position="292"/>
    </location>
</feature>
<proteinExistence type="predicted"/>
<sequence>MVCSTIALSVMLYHNTDPTSFYENRIPANGDASGTSGYAYTTSCLVKVPCESGHYWKCDIGECAPCPLSFYQPQWGQTSCWPCPFNTTTDEEGSTQPTDCKRRKCPFYTKDGLGILESPNFPGEYPSSVECHWRVRPGRNKRVLVIISNIQLDEECSDLLTIRKTDRPQTGVVFETCQSHEEPVIFTGHSRNLWVDFHATGNSSGRGFQISFLTIDDELGYLVDAIVNDDKIDTFDKRPGDMSLEDKHLLSRLLLILNPNYTASPGRNRRPSRKKKPIINVVSEDSSPTSFNNEEDSHIELED</sequence>
<dbReference type="PROSITE" id="PS01180">
    <property type="entry name" value="CUB"/>
    <property type="match status" value="1"/>
</dbReference>
<keyword evidence="6" id="KW-1185">Reference proteome</keyword>
<dbReference type="SUPFAM" id="SSF49854">
    <property type="entry name" value="Spermadhesin, CUB domain"/>
    <property type="match status" value="1"/>
</dbReference>
<dbReference type="EMBL" id="VCGU01000007">
    <property type="protein sequence ID" value="TRY73206.1"/>
    <property type="molecule type" value="Genomic_DNA"/>
</dbReference>
<organism evidence="5 6">
    <name type="scientific">Tigriopus californicus</name>
    <name type="common">Marine copepod</name>
    <dbReference type="NCBI Taxonomy" id="6832"/>
    <lineage>
        <taxon>Eukaryota</taxon>
        <taxon>Metazoa</taxon>
        <taxon>Ecdysozoa</taxon>
        <taxon>Arthropoda</taxon>
        <taxon>Crustacea</taxon>
        <taxon>Multicrustacea</taxon>
        <taxon>Hexanauplia</taxon>
        <taxon>Copepoda</taxon>
        <taxon>Harpacticoida</taxon>
        <taxon>Harpacticidae</taxon>
        <taxon>Tigriopus</taxon>
    </lineage>
</organism>
<keyword evidence="1" id="KW-1015">Disulfide bond</keyword>
<dbReference type="InterPro" id="IPR000859">
    <property type="entry name" value="CUB_dom"/>
</dbReference>
<dbReference type="GO" id="GO:0007165">
    <property type="term" value="P:signal transduction"/>
    <property type="evidence" value="ECO:0007669"/>
    <property type="project" value="TreeGrafter"/>
</dbReference>
<dbReference type="Proteomes" id="UP000318571">
    <property type="component" value="Chromosome 3"/>
</dbReference>
<dbReference type="CDD" id="cd00041">
    <property type="entry name" value="CUB"/>
    <property type="match status" value="1"/>
</dbReference>
<protein>
    <recommendedName>
        <fullName evidence="4">CUB domain-containing protein</fullName>
    </recommendedName>
</protein>
<evidence type="ECO:0000313" key="6">
    <source>
        <dbReference type="Proteomes" id="UP000318571"/>
    </source>
</evidence>
<dbReference type="PANTHER" id="PTHR24046">
    <property type="entry name" value="SIGNAL PEPTIDE, CUB AND EGF-LIKE DOMAIN-CONTAINING"/>
    <property type="match status" value="1"/>
</dbReference>
<dbReference type="InterPro" id="IPR011641">
    <property type="entry name" value="Tyr-kin_ephrin_A/B_rcpt-like"/>
</dbReference>
<feature type="compositionally biased region" description="Basic residues" evidence="3">
    <location>
        <begin position="267"/>
        <end position="277"/>
    </location>
</feature>
<dbReference type="Gene3D" id="2.10.50.10">
    <property type="entry name" value="Tumor Necrosis Factor Receptor, subunit A, domain 2"/>
    <property type="match status" value="1"/>
</dbReference>
<dbReference type="OMA" id="CESGHYW"/>
<comment type="caution">
    <text evidence="5">The sequence shown here is derived from an EMBL/GenBank/DDBJ whole genome shotgun (WGS) entry which is preliminary data.</text>
</comment>
<dbReference type="SMART" id="SM00042">
    <property type="entry name" value="CUB"/>
    <property type="match status" value="1"/>
</dbReference>
<dbReference type="SMART" id="SM01411">
    <property type="entry name" value="Ephrin_rec_like"/>
    <property type="match status" value="1"/>
</dbReference>
<gene>
    <name evidence="5" type="ORF">TCAL_02220</name>
</gene>